<dbReference type="EMBL" id="JACEIK010002287">
    <property type="protein sequence ID" value="MCD9560229.1"/>
    <property type="molecule type" value="Genomic_DNA"/>
</dbReference>
<reference evidence="1 2" key="1">
    <citation type="journal article" date="2021" name="BMC Genomics">
        <title>Datura genome reveals duplications of psychoactive alkaloid biosynthetic genes and high mutation rate following tissue culture.</title>
        <authorList>
            <person name="Rajewski A."/>
            <person name="Carter-House D."/>
            <person name="Stajich J."/>
            <person name="Litt A."/>
        </authorList>
    </citation>
    <scope>NUCLEOTIDE SEQUENCE [LARGE SCALE GENOMIC DNA]</scope>
    <source>
        <strain evidence="1">AR-01</strain>
    </source>
</reference>
<proteinExistence type="predicted"/>
<evidence type="ECO:0000313" key="2">
    <source>
        <dbReference type="Proteomes" id="UP000823775"/>
    </source>
</evidence>
<accession>A0ABS8UMV3</accession>
<sequence>MFGILRIDISVSQGMTLMLLSHAGTQWPSSYLASNSPSSNEIEKESHIDSSSLVPTILSMFVLCYFLQDDCNSVEGFVHEASTYNVVGNRLGQGI</sequence>
<keyword evidence="2" id="KW-1185">Reference proteome</keyword>
<organism evidence="1 2">
    <name type="scientific">Datura stramonium</name>
    <name type="common">Jimsonweed</name>
    <name type="synonym">Common thornapple</name>
    <dbReference type="NCBI Taxonomy" id="4076"/>
    <lineage>
        <taxon>Eukaryota</taxon>
        <taxon>Viridiplantae</taxon>
        <taxon>Streptophyta</taxon>
        <taxon>Embryophyta</taxon>
        <taxon>Tracheophyta</taxon>
        <taxon>Spermatophyta</taxon>
        <taxon>Magnoliopsida</taxon>
        <taxon>eudicotyledons</taxon>
        <taxon>Gunneridae</taxon>
        <taxon>Pentapetalae</taxon>
        <taxon>asterids</taxon>
        <taxon>lamiids</taxon>
        <taxon>Solanales</taxon>
        <taxon>Solanaceae</taxon>
        <taxon>Solanoideae</taxon>
        <taxon>Datureae</taxon>
        <taxon>Datura</taxon>
    </lineage>
</organism>
<gene>
    <name evidence="1" type="ORF">HAX54_018732</name>
</gene>
<protein>
    <submittedName>
        <fullName evidence="1">Uncharacterized protein</fullName>
    </submittedName>
</protein>
<name>A0ABS8UMV3_DATST</name>
<evidence type="ECO:0000313" key="1">
    <source>
        <dbReference type="EMBL" id="MCD9560229.1"/>
    </source>
</evidence>
<comment type="caution">
    <text evidence="1">The sequence shown here is derived from an EMBL/GenBank/DDBJ whole genome shotgun (WGS) entry which is preliminary data.</text>
</comment>
<dbReference type="Proteomes" id="UP000823775">
    <property type="component" value="Unassembled WGS sequence"/>
</dbReference>